<evidence type="ECO:0000256" key="2">
    <source>
        <dbReference type="ARBA" id="ARBA00022980"/>
    </source>
</evidence>
<dbReference type="InterPro" id="IPR012340">
    <property type="entry name" value="NA-bd_OB-fold"/>
</dbReference>
<dbReference type="PANTHER" id="PTHR10724:SF7">
    <property type="entry name" value="SMALL RIBOSOMAL SUBUNIT PROTEIN BS1C"/>
    <property type="match status" value="1"/>
</dbReference>
<organism evidence="5 6">
    <name type="scientific">phage Lak_Megaphage_RVC_JS4_GC31</name>
    <dbReference type="NCBI Taxonomy" id="3109228"/>
    <lineage>
        <taxon>Viruses</taxon>
        <taxon>Duplodnaviria</taxon>
        <taxon>Heunggongvirae</taxon>
        <taxon>Uroviricota</taxon>
        <taxon>Caudoviricetes</taxon>
        <taxon>Caudoviricetes code 15 clade</taxon>
    </lineage>
</organism>
<evidence type="ECO:0000313" key="6">
    <source>
        <dbReference type="Proteomes" id="UP001349343"/>
    </source>
</evidence>
<dbReference type="Pfam" id="PF00575">
    <property type="entry name" value="S1"/>
    <property type="match status" value="1"/>
</dbReference>
<keyword evidence="3" id="KW-0687">Ribonucleoprotein</keyword>
<dbReference type="PANTHER" id="PTHR10724">
    <property type="entry name" value="30S RIBOSOMAL PROTEIN S1"/>
    <property type="match status" value="1"/>
</dbReference>
<proteinExistence type="inferred from homology"/>
<protein>
    <recommendedName>
        <fullName evidence="4">S1 motif domain-containing protein</fullName>
    </recommendedName>
</protein>
<name>A0ABZ0Z236_9CAUD</name>
<evidence type="ECO:0000313" key="5">
    <source>
        <dbReference type="EMBL" id="WQJ53116.1"/>
    </source>
</evidence>
<evidence type="ECO:0000259" key="4">
    <source>
        <dbReference type="PROSITE" id="PS50126"/>
    </source>
</evidence>
<accession>A0ABZ0Z236</accession>
<comment type="similarity">
    <text evidence="1">Belongs to the bacterial ribosomal protein bS1 family.</text>
</comment>
<evidence type="ECO:0000256" key="3">
    <source>
        <dbReference type="ARBA" id="ARBA00023274"/>
    </source>
</evidence>
<dbReference type="SMART" id="SM00316">
    <property type="entry name" value="S1"/>
    <property type="match status" value="2"/>
</dbReference>
<evidence type="ECO:0000256" key="1">
    <source>
        <dbReference type="ARBA" id="ARBA00006767"/>
    </source>
</evidence>
<sequence length="378" mass="42682">MAKFNEVTQRYEWDEPVGNSFDWTPYEDGWNGKSLKVSTKIKANKGDKVYCHGSYAQDLYYKYAGIKVEGCKDLTKNALVKVDNIEVVNDTTLMATINGGSNNVIIDLNKEQKFIDWLNNFCSGDLNKDNMAIALRNEEFKQQVIDLGLSAKITAGDIEKASIWDGHVEAITREMREQVTKNTRAYMATIMSTNKGGFVVDIMNTVLAFMPGSMAAANRVTDFEGMVGTKFEVMVESYDPNFGFVVSRKKYLKTMLPVKIQELENILDKDKDTVFTGHVTGTTPFGVFVEIDEFITGMLHKTLVCDETRDAMRNNSIAAGTEVKVYIHKIEKSKARENGKFVDRYRVILSDVPSDERDAVIARREAEEAEEKKQLQDN</sequence>
<dbReference type="InterPro" id="IPR003029">
    <property type="entry name" value="S1_domain"/>
</dbReference>
<feature type="domain" description="S1 motif" evidence="4">
    <location>
        <begin position="272"/>
        <end position="352"/>
    </location>
</feature>
<dbReference type="InterPro" id="IPR050437">
    <property type="entry name" value="Ribos_protein_bS1-like"/>
</dbReference>
<reference evidence="5 6" key="1">
    <citation type="submission" date="2023-11" db="EMBL/GenBank/DDBJ databases">
        <authorList>
            <person name="Cook R."/>
            <person name="Crisci M."/>
            <person name="Pye H."/>
            <person name="Adriaenssens E."/>
            <person name="Santini J."/>
        </authorList>
    </citation>
    <scope>NUCLEOTIDE SEQUENCE [LARGE SCALE GENOMIC DNA]</scope>
    <source>
        <strain evidence="5">Lak_Megaphage_RVC_JS4_GC31</strain>
    </source>
</reference>
<keyword evidence="2" id="KW-0689">Ribosomal protein</keyword>
<keyword evidence="6" id="KW-1185">Reference proteome</keyword>
<dbReference type="Gene3D" id="2.40.50.140">
    <property type="entry name" value="Nucleic acid-binding proteins"/>
    <property type="match status" value="1"/>
</dbReference>
<dbReference type="EMBL" id="OR769222">
    <property type="protein sequence ID" value="WQJ53116.1"/>
    <property type="molecule type" value="Genomic_DNA"/>
</dbReference>
<dbReference type="PROSITE" id="PS50126">
    <property type="entry name" value="S1"/>
    <property type="match status" value="1"/>
</dbReference>
<dbReference type="Proteomes" id="UP001349343">
    <property type="component" value="Segment"/>
</dbReference>
<dbReference type="SUPFAM" id="SSF50249">
    <property type="entry name" value="Nucleic acid-binding proteins"/>
    <property type="match status" value="2"/>
</dbReference>